<feature type="region of interest" description="Disordered" evidence="2">
    <location>
        <begin position="134"/>
        <end position="153"/>
    </location>
</feature>
<organism evidence="3 4">
    <name type="scientific">Jiella avicenniae</name>
    <dbReference type="NCBI Taxonomy" id="2907202"/>
    <lineage>
        <taxon>Bacteria</taxon>
        <taxon>Pseudomonadati</taxon>
        <taxon>Pseudomonadota</taxon>
        <taxon>Alphaproteobacteria</taxon>
        <taxon>Hyphomicrobiales</taxon>
        <taxon>Aurantimonadaceae</taxon>
        <taxon>Jiella</taxon>
    </lineage>
</organism>
<keyword evidence="1" id="KW-0175">Coiled coil</keyword>
<gene>
    <name evidence="3" type="ORF">LZD57_23355</name>
</gene>
<reference evidence="3" key="1">
    <citation type="submission" date="2022-01" db="EMBL/GenBank/DDBJ databases">
        <title>Jiella avicenniae sp. nov., a novel endophytic bacterium isolated from bark of Avicennia marina.</title>
        <authorList>
            <person name="Tuo L."/>
        </authorList>
    </citation>
    <scope>NUCLEOTIDE SEQUENCE</scope>
    <source>
        <strain evidence="3">CBK1P-4</strain>
    </source>
</reference>
<evidence type="ECO:0000256" key="1">
    <source>
        <dbReference type="SAM" id="Coils"/>
    </source>
</evidence>
<keyword evidence="4" id="KW-1185">Reference proteome</keyword>
<accession>A0A9X1P3T1</accession>
<evidence type="ECO:0000313" key="3">
    <source>
        <dbReference type="EMBL" id="MCE7030930.1"/>
    </source>
</evidence>
<comment type="caution">
    <text evidence="3">The sequence shown here is derived from an EMBL/GenBank/DDBJ whole genome shotgun (WGS) entry which is preliminary data.</text>
</comment>
<sequence>MPATISGADPRELAPIDDALAQARAGLHVLEAKIPRLLRTAFGNGPLAEQRLAQMSRRHGTETIVAALEDRHPLVQRVHIGFLRGSLFAPGDRQAARAAISDLTATIRDRAKLKNKIADLEKARHAILERANQKRIKDLSPERQRDREIKRKR</sequence>
<name>A0A9X1P3T1_9HYPH</name>
<feature type="coiled-coil region" evidence="1">
    <location>
        <begin position="103"/>
        <end position="130"/>
    </location>
</feature>
<dbReference type="AlphaFoldDB" id="A0A9X1P3T1"/>
<evidence type="ECO:0000313" key="4">
    <source>
        <dbReference type="Proteomes" id="UP001139035"/>
    </source>
</evidence>
<dbReference type="Proteomes" id="UP001139035">
    <property type="component" value="Unassembled WGS sequence"/>
</dbReference>
<dbReference type="RefSeq" id="WP_233722001.1">
    <property type="nucleotide sequence ID" value="NZ_JAJUWU010000034.1"/>
</dbReference>
<protein>
    <submittedName>
        <fullName evidence="3">Uncharacterized protein</fullName>
    </submittedName>
</protein>
<evidence type="ECO:0000256" key="2">
    <source>
        <dbReference type="SAM" id="MobiDB-lite"/>
    </source>
</evidence>
<dbReference type="EMBL" id="JAJUWU010000034">
    <property type="protein sequence ID" value="MCE7030930.1"/>
    <property type="molecule type" value="Genomic_DNA"/>
</dbReference>
<proteinExistence type="predicted"/>